<comment type="similarity">
    <text evidence="2">Belongs to the DNA repair metallo-beta-lactamase (DRMBL) family.</text>
</comment>
<keyword evidence="15" id="KW-1185">Reference proteome</keyword>
<dbReference type="SUPFAM" id="SSF56281">
    <property type="entry name" value="Metallo-hydrolase/oxidoreductase"/>
    <property type="match status" value="1"/>
</dbReference>
<comment type="subcellular location">
    <subcellularLocation>
        <location evidence="1">Nucleus</location>
    </subcellularLocation>
</comment>
<keyword evidence="7" id="KW-0269">Exonuclease</keyword>
<organism evidence="14 15">
    <name type="scientific">Leptosia nina</name>
    <dbReference type="NCBI Taxonomy" id="320188"/>
    <lineage>
        <taxon>Eukaryota</taxon>
        <taxon>Metazoa</taxon>
        <taxon>Ecdysozoa</taxon>
        <taxon>Arthropoda</taxon>
        <taxon>Hexapoda</taxon>
        <taxon>Insecta</taxon>
        <taxon>Pterygota</taxon>
        <taxon>Neoptera</taxon>
        <taxon>Endopterygota</taxon>
        <taxon>Lepidoptera</taxon>
        <taxon>Glossata</taxon>
        <taxon>Ditrysia</taxon>
        <taxon>Papilionoidea</taxon>
        <taxon>Pieridae</taxon>
        <taxon>Pierinae</taxon>
        <taxon>Leptosia</taxon>
    </lineage>
</organism>
<comment type="caution">
    <text evidence="14">The sequence shown here is derived from an EMBL/GenBank/DDBJ whole genome shotgun (WGS) entry which is preliminary data.</text>
</comment>
<dbReference type="GO" id="GO:0004519">
    <property type="term" value="F:endonuclease activity"/>
    <property type="evidence" value="ECO:0007669"/>
    <property type="project" value="UniProtKB-KW"/>
</dbReference>
<keyword evidence="3" id="KW-0540">Nuclease</keyword>
<keyword evidence="8" id="KW-0233">DNA recombination</keyword>
<evidence type="ECO:0000256" key="6">
    <source>
        <dbReference type="ARBA" id="ARBA00022801"/>
    </source>
</evidence>
<evidence type="ECO:0000256" key="1">
    <source>
        <dbReference type="ARBA" id="ARBA00004123"/>
    </source>
</evidence>
<dbReference type="Proteomes" id="UP001497472">
    <property type="component" value="Unassembled WGS sequence"/>
</dbReference>
<dbReference type="GO" id="GO:0000723">
    <property type="term" value="P:telomere maintenance"/>
    <property type="evidence" value="ECO:0007669"/>
    <property type="project" value="TreeGrafter"/>
</dbReference>
<keyword evidence="9" id="KW-0234">DNA repair</keyword>
<dbReference type="Gene3D" id="3.60.15.10">
    <property type="entry name" value="Ribonuclease Z/Hydroxyacylglutathione hydrolase-like"/>
    <property type="match status" value="1"/>
</dbReference>
<dbReference type="InterPro" id="IPR036866">
    <property type="entry name" value="RibonucZ/Hydroxyglut_hydro"/>
</dbReference>
<keyword evidence="10" id="KW-0539">Nucleus</keyword>
<accession>A0AAV1JUS5</accession>
<dbReference type="GO" id="GO:0006303">
    <property type="term" value="P:double-strand break repair via nonhomologous end joining"/>
    <property type="evidence" value="ECO:0007669"/>
    <property type="project" value="TreeGrafter"/>
</dbReference>
<dbReference type="GO" id="GO:0005634">
    <property type="term" value="C:nucleus"/>
    <property type="evidence" value="ECO:0007669"/>
    <property type="project" value="UniProtKB-SubCell"/>
</dbReference>
<reference evidence="14 15" key="1">
    <citation type="submission" date="2023-11" db="EMBL/GenBank/DDBJ databases">
        <authorList>
            <person name="Okamura Y."/>
        </authorList>
    </citation>
    <scope>NUCLEOTIDE SEQUENCE [LARGE SCALE GENOMIC DNA]</scope>
</reference>
<evidence type="ECO:0000313" key="14">
    <source>
        <dbReference type="EMBL" id="CAK1553267.1"/>
    </source>
</evidence>
<evidence type="ECO:0000256" key="7">
    <source>
        <dbReference type="ARBA" id="ARBA00022839"/>
    </source>
</evidence>
<evidence type="ECO:0000256" key="11">
    <source>
        <dbReference type="ARBA" id="ARBA00039759"/>
    </source>
</evidence>
<evidence type="ECO:0000259" key="13">
    <source>
        <dbReference type="Pfam" id="PF07522"/>
    </source>
</evidence>
<evidence type="ECO:0000256" key="4">
    <source>
        <dbReference type="ARBA" id="ARBA00022759"/>
    </source>
</evidence>
<evidence type="ECO:0000256" key="9">
    <source>
        <dbReference type="ARBA" id="ARBA00023204"/>
    </source>
</evidence>
<name>A0AAV1JUS5_9NEOP</name>
<evidence type="ECO:0000313" key="15">
    <source>
        <dbReference type="Proteomes" id="UP001497472"/>
    </source>
</evidence>
<dbReference type="GO" id="GO:0003684">
    <property type="term" value="F:damaged DNA binding"/>
    <property type="evidence" value="ECO:0007669"/>
    <property type="project" value="TreeGrafter"/>
</dbReference>
<protein>
    <recommendedName>
        <fullName evidence="11">Protein artemis</fullName>
    </recommendedName>
    <alternativeName>
        <fullName evidence="12">DNA cross-link repair 1C protein</fullName>
    </alternativeName>
</protein>
<sequence>MKADQKNYACVADCGKINPGSKAVVKNNDNHVVLDLFNYKQKKKRDDKNINLPIRISNIISLGEVVHNKPLEPIQHSPINVKPNVGVLHAHSYILVQVRNDKNKSDVNALIHKVVTRNFGKQLPKVKDDLKLDLLEPKEVTRAENLKDLIVNFFKTMSDSPNYRSRTYISLYVDNFENVEISQPSAFFLSHCHTDHMQGLHSKSLLNYLISNNVHIYTTELSAAIINHEKTDNRIMDYVKVLRLGSSLISLPSAKGPTLLTVTLIPAGHSVGAVMFLFRTINKSILFTGDFRINPNDIQSYAGFHESEKPIQINTMYIDTTFIHSAYERFPKRSESIELMIKEVDANLSMGRGVALHTSAKYGYEFVFNEIYKRLGLKVYVNEERWRFYRTIQHLVPSVTNNQRETKIHLCTKRNEKNHSTCIPNTYPHFLYVHLSAMKWTYYNVKPVDRVSPTRLDVCFATHCSRWELLSFVDYFKPDRVLGFPNAFENGLKRTIDSETKKVRVDRKLDKKRADTHSQNPNYIRDRLGNEIWKPMMNESWTSRFKQPFNPAWMDWCDPYHCNDYHKIVCGLNRRTDRFRWFQSGCHLVLSNLCSTYRGSLKYDIVDNKYCSMYVMFLRLGCPSVCPSKVDPTCGVSLLDNHVVLFQNRCAFERRNCEGGVVEGKDECSQSRKSTLPLHDRIKALRNRLKDEIKQQIFENEDINDRFSFANENYDFIEQNGADGAKITPIMDAKLRKRRKKKSGNVTFGAQTERMTGNVTDKPEISKKHRLLRSKIKKKRAKQPLDIFYRREFKDELVHEPLPWAHCHFIIMPYLMGIKTEITTNKDKQHNFRTLKHSIQALFAEWKLDISNASSLLKQTRVFRPPCVRVSDMDGSTQAPKVTLYPKKTQPTKCHKAYDDDEISGE</sequence>
<evidence type="ECO:0000256" key="2">
    <source>
        <dbReference type="ARBA" id="ARBA00010304"/>
    </source>
</evidence>
<evidence type="ECO:0000256" key="10">
    <source>
        <dbReference type="ARBA" id="ARBA00023242"/>
    </source>
</evidence>
<dbReference type="GO" id="GO:0035312">
    <property type="term" value="F:5'-3' DNA exonuclease activity"/>
    <property type="evidence" value="ECO:0007669"/>
    <property type="project" value="TreeGrafter"/>
</dbReference>
<evidence type="ECO:0000256" key="12">
    <source>
        <dbReference type="ARBA" id="ARBA00042677"/>
    </source>
</evidence>
<dbReference type="PANTHER" id="PTHR23240:SF8">
    <property type="entry name" value="PROTEIN ARTEMIS"/>
    <property type="match status" value="1"/>
</dbReference>
<proteinExistence type="inferred from homology"/>
<dbReference type="AlphaFoldDB" id="A0AAV1JUS5"/>
<evidence type="ECO:0000256" key="8">
    <source>
        <dbReference type="ARBA" id="ARBA00023172"/>
    </source>
</evidence>
<keyword evidence="5" id="KW-0227">DNA damage</keyword>
<dbReference type="Gene3D" id="3.40.50.12650">
    <property type="match status" value="1"/>
</dbReference>
<evidence type="ECO:0000256" key="5">
    <source>
        <dbReference type="ARBA" id="ARBA00022763"/>
    </source>
</evidence>
<keyword evidence="4" id="KW-0255">Endonuclease</keyword>
<dbReference type="EMBL" id="CAVLEF010000215">
    <property type="protein sequence ID" value="CAK1553267.1"/>
    <property type="molecule type" value="Genomic_DNA"/>
</dbReference>
<dbReference type="GO" id="GO:0006310">
    <property type="term" value="P:DNA recombination"/>
    <property type="evidence" value="ECO:0007669"/>
    <property type="project" value="UniProtKB-KW"/>
</dbReference>
<gene>
    <name evidence="14" type="ORF">LNINA_LOCUS12276</name>
</gene>
<dbReference type="PANTHER" id="PTHR23240">
    <property type="entry name" value="DNA CROSS-LINK REPAIR PROTEIN PSO2/SNM1-RELATED"/>
    <property type="match status" value="1"/>
</dbReference>
<dbReference type="Pfam" id="PF07522">
    <property type="entry name" value="DRMBL"/>
    <property type="match status" value="1"/>
</dbReference>
<keyword evidence="6" id="KW-0378">Hydrolase</keyword>
<dbReference type="InterPro" id="IPR011084">
    <property type="entry name" value="DRMBL"/>
</dbReference>
<feature type="domain" description="DNA repair metallo-beta-lactamase" evidence="13">
    <location>
        <begin position="397"/>
        <end position="482"/>
    </location>
</feature>
<dbReference type="GO" id="GO:0036297">
    <property type="term" value="P:interstrand cross-link repair"/>
    <property type="evidence" value="ECO:0007669"/>
    <property type="project" value="TreeGrafter"/>
</dbReference>
<evidence type="ECO:0000256" key="3">
    <source>
        <dbReference type="ARBA" id="ARBA00022722"/>
    </source>
</evidence>